<dbReference type="Gene3D" id="3.30.470.20">
    <property type="entry name" value="ATP-grasp fold, B domain"/>
    <property type="match status" value="1"/>
</dbReference>
<feature type="domain" description="ATP-grasp" evidence="12">
    <location>
        <begin position="99"/>
        <end position="293"/>
    </location>
</feature>
<protein>
    <recommendedName>
        <fullName evidence="10">D-alanine--D-alanine ligase</fullName>
        <ecNumber evidence="10">6.3.2.4</ecNumber>
    </recommendedName>
    <alternativeName>
        <fullName evidence="10">D-Ala-D-Ala ligase</fullName>
    </alternativeName>
    <alternativeName>
        <fullName evidence="10">D-alanylalanine synthetase</fullName>
    </alternativeName>
</protein>
<evidence type="ECO:0000256" key="11">
    <source>
        <dbReference type="PROSITE-ProRule" id="PRU00409"/>
    </source>
</evidence>
<dbReference type="InterPro" id="IPR011761">
    <property type="entry name" value="ATP-grasp"/>
</dbReference>
<accession>A0ABW3PLK8</accession>
<dbReference type="RefSeq" id="WP_251581489.1">
    <property type="nucleotide sequence ID" value="NZ_JBHTKX010000001.1"/>
</dbReference>
<dbReference type="EC" id="6.3.2.4" evidence="10"/>
<comment type="caution">
    <text evidence="13">The sequence shown here is derived from an EMBL/GenBank/DDBJ whole genome shotgun (WGS) entry which is preliminary data.</text>
</comment>
<dbReference type="Gene3D" id="3.40.50.20">
    <property type="match status" value="1"/>
</dbReference>
<evidence type="ECO:0000256" key="7">
    <source>
        <dbReference type="ARBA" id="ARBA00022960"/>
    </source>
</evidence>
<dbReference type="PANTHER" id="PTHR23132:SF23">
    <property type="entry name" value="D-ALANINE--D-ALANINE LIGASE B"/>
    <property type="match status" value="1"/>
</dbReference>
<dbReference type="PANTHER" id="PTHR23132">
    <property type="entry name" value="D-ALANINE--D-ALANINE LIGASE"/>
    <property type="match status" value="1"/>
</dbReference>
<dbReference type="InterPro" id="IPR016185">
    <property type="entry name" value="PreATP-grasp_dom_sf"/>
</dbReference>
<keyword evidence="5 11" id="KW-0547">Nucleotide-binding</keyword>
<dbReference type="InterPro" id="IPR011095">
    <property type="entry name" value="Dala_Dala_lig_C"/>
</dbReference>
<dbReference type="Pfam" id="PF01820">
    <property type="entry name" value="Dala_Dala_lig_N"/>
    <property type="match status" value="2"/>
</dbReference>
<dbReference type="EMBL" id="JBHTKX010000001">
    <property type="protein sequence ID" value="MFD1127704.1"/>
    <property type="molecule type" value="Genomic_DNA"/>
</dbReference>
<evidence type="ECO:0000256" key="2">
    <source>
        <dbReference type="ARBA" id="ARBA00010871"/>
    </source>
</evidence>
<dbReference type="Pfam" id="PF07478">
    <property type="entry name" value="Dala_Dala_lig_C"/>
    <property type="match status" value="1"/>
</dbReference>
<evidence type="ECO:0000256" key="9">
    <source>
        <dbReference type="ARBA" id="ARBA00023316"/>
    </source>
</evidence>
<keyword evidence="9 10" id="KW-0961">Cell wall biogenesis/degradation</keyword>
<name>A0ABW3PLK8_9BACL</name>
<comment type="subcellular location">
    <subcellularLocation>
        <location evidence="1 10">Cytoplasm</location>
    </subcellularLocation>
</comment>
<dbReference type="SUPFAM" id="SSF52440">
    <property type="entry name" value="PreATP-grasp domain"/>
    <property type="match status" value="1"/>
</dbReference>
<evidence type="ECO:0000256" key="3">
    <source>
        <dbReference type="ARBA" id="ARBA00022490"/>
    </source>
</evidence>
<gene>
    <name evidence="10" type="primary">ddl</name>
    <name evidence="13" type="ORF">ACFQ3J_05875</name>
</gene>
<evidence type="ECO:0000259" key="12">
    <source>
        <dbReference type="PROSITE" id="PS50975"/>
    </source>
</evidence>
<dbReference type="Proteomes" id="UP001597169">
    <property type="component" value="Unassembled WGS sequence"/>
</dbReference>
<dbReference type="GO" id="GO:0008716">
    <property type="term" value="F:D-alanine-D-alanine ligase activity"/>
    <property type="evidence" value="ECO:0007669"/>
    <property type="project" value="UniProtKB-EC"/>
</dbReference>
<comment type="catalytic activity">
    <reaction evidence="10">
        <text>2 D-alanine + ATP = D-alanyl-D-alanine + ADP + phosphate + H(+)</text>
        <dbReference type="Rhea" id="RHEA:11224"/>
        <dbReference type="ChEBI" id="CHEBI:15378"/>
        <dbReference type="ChEBI" id="CHEBI:30616"/>
        <dbReference type="ChEBI" id="CHEBI:43474"/>
        <dbReference type="ChEBI" id="CHEBI:57416"/>
        <dbReference type="ChEBI" id="CHEBI:57822"/>
        <dbReference type="ChEBI" id="CHEBI:456216"/>
        <dbReference type="EC" id="6.3.2.4"/>
    </reaction>
</comment>
<dbReference type="InterPro" id="IPR000291">
    <property type="entry name" value="D-Ala_lig_Van_CS"/>
</dbReference>
<dbReference type="PROSITE" id="PS00843">
    <property type="entry name" value="DALA_DALA_LIGASE_1"/>
    <property type="match status" value="1"/>
</dbReference>
<evidence type="ECO:0000256" key="10">
    <source>
        <dbReference type="HAMAP-Rule" id="MF_00047"/>
    </source>
</evidence>
<dbReference type="SUPFAM" id="SSF56059">
    <property type="entry name" value="Glutathione synthetase ATP-binding domain-like"/>
    <property type="match status" value="1"/>
</dbReference>
<evidence type="ECO:0000256" key="5">
    <source>
        <dbReference type="ARBA" id="ARBA00022741"/>
    </source>
</evidence>
<dbReference type="Gene3D" id="3.30.1490.20">
    <property type="entry name" value="ATP-grasp fold, A domain"/>
    <property type="match status" value="1"/>
</dbReference>
<reference evidence="14" key="1">
    <citation type="journal article" date="2019" name="Int. J. Syst. Evol. Microbiol.">
        <title>The Global Catalogue of Microorganisms (GCM) 10K type strain sequencing project: providing services to taxonomists for standard genome sequencing and annotation.</title>
        <authorList>
            <consortium name="The Broad Institute Genomics Platform"/>
            <consortium name="The Broad Institute Genome Sequencing Center for Infectious Disease"/>
            <person name="Wu L."/>
            <person name="Ma J."/>
        </authorList>
    </citation>
    <scope>NUCLEOTIDE SEQUENCE [LARGE SCALE GENOMIC DNA]</scope>
    <source>
        <strain evidence="14">CCUG 53519</strain>
    </source>
</reference>
<dbReference type="HAMAP" id="MF_00047">
    <property type="entry name" value="Dala_Dala_lig"/>
    <property type="match status" value="1"/>
</dbReference>
<sequence>MKVGIIMGGVSSEREVSLQTGKQMMVHLNKSKYSPIPIDIKDKRDLITKTNGIDFALLALHGNFGEDGTVQATLETLGIPYTGSGVLSSSICMDKDMSKRLLRQAGVYTPDWINVSSLEELSTVDTEAIEFPVIVKPNSGGSSIGTQLVRSAEFLEEAVCRALKWDRQVMIERYIEGEELTYSILDGKLLPILSIKPKAEFFDYVSKYEAGEEEEQVVQLTDELQNQVNEAALKCYSSLKCSVYARIDLMLKDGVVYVLEVNTLPGMTQTSLFPQSARADGIEYEGLLDRIITASLEERSKENLCNREKNRYVS</sequence>
<dbReference type="PIRSF" id="PIRSF039102">
    <property type="entry name" value="Ddl/VanB"/>
    <property type="match status" value="1"/>
</dbReference>
<comment type="pathway">
    <text evidence="10">Cell wall biogenesis; peptidoglycan biosynthesis.</text>
</comment>
<dbReference type="InterPro" id="IPR013815">
    <property type="entry name" value="ATP_grasp_subdomain_1"/>
</dbReference>
<comment type="function">
    <text evidence="10">Cell wall formation.</text>
</comment>
<keyword evidence="4 10" id="KW-0436">Ligase</keyword>
<dbReference type="NCBIfam" id="TIGR01205">
    <property type="entry name" value="D_ala_D_alaTIGR"/>
    <property type="match status" value="1"/>
</dbReference>
<dbReference type="InterPro" id="IPR011127">
    <property type="entry name" value="Dala_Dala_lig_N"/>
</dbReference>
<evidence type="ECO:0000313" key="13">
    <source>
        <dbReference type="EMBL" id="MFD1127704.1"/>
    </source>
</evidence>
<dbReference type="InterPro" id="IPR005905">
    <property type="entry name" value="D_ala_D_ala"/>
</dbReference>
<comment type="similarity">
    <text evidence="2 10">Belongs to the D-alanine--D-alanine ligase family.</text>
</comment>
<evidence type="ECO:0000256" key="8">
    <source>
        <dbReference type="ARBA" id="ARBA00022984"/>
    </source>
</evidence>
<dbReference type="NCBIfam" id="NF002378">
    <property type="entry name" value="PRK01372.1"/>
    <property type="match status" value="1"/>
</dbReference>
<evidence type="ECO:0000256" key="4">
    <source>
        <dbReference type="ARBA" id="ARBA00022598"/>
    </source>
</evidence>
<dbReference type="PROSITE" id="PS00844">
    <property type="entry name" value="DALA_DALA_LIGASE_2"/>
    <property type="match status" value="1"/>
</dbReference>
<keyword evidence="3 10" id="KW-0963">Cytoplasm</keyword>
<organism evidence="13 14">
    <name type="scientific">Paenibacillus provencensis</name>
    <dbReference type="NCBI Taxonomy" id="441151"/>
    <lineage>
        <taxon>Bacteria</taxon>
        <taxon>Bacillati</taxon>
        <taxon>Bacillota</taxon>
        <taxon>Bacilli</taxon>
        <taxon>Bacillales</taxon>
        <taxon>Paenibacillaceae</taxon>
        <taxon>Paenibacillus</taxon>
    </lineage>
</organism>
<keyword evidence="14" id="KW-1185">Reference proteome</keyword>
<keyword evidence="8 10" id="KW-0573">Peptidoglycan synthesis</keyword>
<keyword evidence="6 11" id="KW-0067">ATP-binding</keyword>
<keyword evidence="7 10" id="KW-0133">Cell shape</keyword>
<proteinExistence type="inferred from homology"/>
<evidence type="ECO:0000256" key="6">
    <source>
        <dbReference type="ARBA" id="ARBA00022840"/>
    </source>
</evidence>
<evidence type="ECO:0000256" key="1">
    <source>
        <dbReference type="ARBA" id="ARBA00004496"/>
    </source>
</evidence>
<dbReference type="PROSITE" id="PS50975">
    <property type="entry name" value="ATP_GRASP"/>
    <property type="match status" value="1"/>
</dbReference>
<evidence type="ECO:0000313" key="14">
    <source>
        <dbReference type="Proteomes" id="UP001597169"/>
    </source>
</evidence>